<dbReference type="PaxDb" id="4113-PGSC0003DMT400084762"/>
<dbReference type="Gramene" id="PGSC0003DMT400084762">
    <property type="protein sequence ID" value="PGSC0003DMT400084762"/>
    <property type="gene ID" value="PGSC0003DMG400034333"/>
</dbReference>
<evidence type="ECO:0000256" key="1">
    <source>
        <dbReference type="SAM" id="MobiDB-lite"/>
    </source>
</evidence>
<proteinExistence type="predicted"/>
<keyword evidence="3" id="KW-1185">Reference proteome</keyword>
<protein>
    <submittedName>
        <fullName evidence="2">Gag-pol polyprotein</fullName>
    </submittedName>
</protein>
<dbReference type="EnsemblPlants" id="PGSC0003DMT400084762">
    <property type="protein sequence ID" value="PGSC0003DMT400084762"/>
    <property type="gene ID" value="PGSC0003DMG400034333"/>
</dbReference>
<feature type="compositionally biased region" description="Polar residues" evidence="1">
    <location>
        <begin position="63"/>
        <end position="77"/>
    </location>
</feature>
<reference evidence="3" key="1">
    <citation type="journal article" date="2011" name="Nature">
        <title>Genome sequence and analysis of the tuber crop potato.</title>
        <authorList>
            <consortium name="The Potato Genome Sequencing Consortium"/>
        </authorList>
    </citation>
    <scope>NUCLEOTIDE SEQUENCE [LARGE SCALE GENOMIC DNA]</scope>
    <source>
        <strain evidence="3">cv. DM1-3 516 R44</strain>
    </source>
</reference>
<evidence type="ECO:0000313" key="3">
    <source>
        <dbReference type="Proteomes" id="UP000011115"/>
    </source>
</evidence>
<name>M1D7Z8_SOLTU</name>
<sequence length="110" mass="12482">MVADMSSRMSLFVVRLIRLSSKESKATMLINDMGIARLMIHVQQVEEDHLKDREEFKNKRAKTSGNESEQKKSNANWSSFQRACGEGNCLYAITSRREQENSADVVTGLI</sequence>
<dbReference type="HOGENOM" id="CLU_2175564_0_0_1"/>
<evidence type="ECO:0000313" key="2">
    <source>
        <dbReference type="EnsemblPlants" id="PGSC0003DMT400084762"/>
    </source>
</evidence>
<feature type="region of interest" description="Disordered" evidence="1">
    <location>
        <begin position="50"/>
        <end position="77"/>
    </location>
</feature>
<organism evidence="2 3">
    <name type="scientific">Solanum tuberosum</name>
    <name type="common">Potato</name>
    <dbReference type="NCBI Taxonomy" id="4113"/>
    <lineage>
        <taxon>Eukaryota</taxon>
        <taxon>Viridiplantae</taxon>
        <taxon>Streptophyta</taxon>
        <taxon>Embryophyta</taxon>
        <taxon>Tracheophyta</taxon>
        <taxon>Spermatophyta</taxon>
        <taxon>Magnoliopsida</taxon>
        <taxon>eudicotyledons</taxon>
        <taxon>Gunneridae</taxon>
        <taxon>Pentapetalae</taxon>
        <taxon>asterids</taxon>
        <taxon>lamiids</taxon>
        <taxon>Solanales</taxon>
        <taxon>Solanaceae</taxon>
        <taxon>Solanoideae</taxon>
        <taxon>Solaneae</taxon>
        <taxon>Solanum</taxon>
    </lineage>
</organism>
<dbReference type="InParanoid" id="M1D7Z8"/>
<accession>M1D7Z8</accession>
<dbReference type="Proteomes" id="UP000011115">
    <property type="component" value="Unassembled WGS sequence"/>
</dbReference>
<reference evidence="2" key="2">
    <citation type="submission" date="2015-06" db="UniProtKB">
        <authorList>
            <consortium name="EnsemblPlants"/>
        </authorList>
    </citation>
    <scope>IDENTIFICATION</scope>
    <source>
        <strain evidence="2">DM1-3 516 R44</strain>
    </source>
</reference>
<dbReference type="AlphaFoldDB" id="M1D7Z8"/>